<evidence type="ECO:0000256" key="6">
    <source>
        <dbReference type="ARBA" id="ARBA00037066"/>
    </source>
</evidence>
<dbReference type="RefSeq" id="WP_163763677.1">
    <property type="nucleotide sequence ID" value="NZ_JAAGYR010000001.1"/>
</dbReference>
<evidence type="ECO:0000256" key="1">
    <source>
        <dbReference type="ARBA" id="ARBA00022448"/>
    </source>
</evidence>
<dbReference type="NCBIfam" id="NF010068">
    <property type="entry name" value="PRK13548.1"/>
    <property type="match status" value="1"/>
</dbReference>
<evidence type="ECO:0000256" key="5">
    <source>
        <dbReference type="ARBA" id="ARBA00022967"/>
    </source>
</evidence>
<proteinExistence type="predicted"/>
<dbReference type="GO" id="GO:0016887">
    <property type="term" value="F:ATP hydrolysis activity"/>
    <property type="evidence" value="ECO:0007669"/>
    <property type="project" value="InterPro"/>
</dbReference>
<keyword evidence="1" id="KW-0813">Transport</keyword>
<dbReference type="EMBL" id="JAAGYR010000001">
    <property type="protein sequence ID" value="NEN74878.1"/>
    <property type="molecule type" value="Genomic_DNA"/>
</dbReference>
<dbReference type="PROSITE" id="PS00211">
    <property type="entry name" value="ABC_TRANSPORTER_1"/>
    <property type="match status" value="1"/>
</dbReference>
<feature type="domain" description="ABC transporter" evidence="7">
    <location>
        <begin position="4"/>
        <end position="250"/>
    </location>
</feature>
<evidence type="ECO:0000256" key="3">
    <source>
        <dbReference type="ARBA" id="ARBA00022741"/>
    </source>
</evidence>
<reference evidence="8 9" key="1">
    <citation type="submission" date="2020-02" db="EMBL/GenBank/DDBJ databases">
        <title>Pelistega sp. NLN82 were isolated from wild rodents of the Hainan Island.</title>
        <authorList>
            <person name="Niu N."/>
            <person name="Zhou J."/>
        </authorList>
    </citation>
    <scope>NUCLEOTIDE SEQUENCE [LARGE SCALE GENOMIC DNA]</scope>
    <source>
        <strain evidence="8 9">NLN82</strain>
    </source>
</reference>
<dbReference type="InterPro" id="IPR003593">
    <property type="entry name" value="AAA+_ATPase"/>
</dbReference>
<sequence length="269" mass="30286">MPQYHLQATHIIVERHQPIIKDINLTIHAGEVVALLGANGAGKSTLSSVLAGDIRSNILKKGTVFLNNIEVLNTPEKDLARYRAVLTQSPSLNFDLSVYDILEMGTYPFPELNKTEVKQIIQQAIEWADIKNIENRIYQTLSGGEQQRIQFARILVQLFALYHPQKAPRYCLLDEPTSSLDPKHQQTLLKTLQKLAYTLNMGIFIVLHDINLAALYCDRLILLAEGKLIAQGTPKEVLTPQNLLQTYGITGKTIPHPFIKDKVLVVWCE</sequence>
<accession>A0A6L9Y508</accession>
<comment type="function">
    <text evidence="6">Part of the ABC transporter complex HmuTUV involved in hemin import. Responsible for energy coupling to the transport system.</text>
</comment>
<dbReference type="Pfam" id="PF00005">
    <property type="entry name" value="ABC_tran"/>
    <property type="match status" value="1"/>
</dbReference>
<evidence type="ECO:0000259" key="7">
    <source>
        <dbReference type="PROSITE" id="PS50893"/>
    </source>
</evidence>
<comment type="caution">
    <text evidence="8">The sequence shown here is derived from an EMBL/GenBank/DDBJ whole genome shotgun (WGS) entry which is preliminary data.</text>
</comment>
<dbReference type="InterPro" id="IPR003439">
    <property type="entry name" value="ABC_transporter-like_ATP-bd"/>
</dbReference>
<organism evidence="8 9">
    <name type="scientific">Pelistega ratti</name>
    <dbReference type="NCBI Taxonomy" id="2652177"/>
    <lineage>
        <taxon>Bacteria</taxon>
        <taxon>Pseudomonadati</taxon>
        <taxon>Pseudomonadota</taxon>
        <taxon>Betaproteobacteria</taxon>
        <taxon>Burkholderiales</taxon>
        <taxon>Alcaligenaceae</taxon>
        <taxon>Pelistega</taxon>
    </lineage>
</organism>
<keyword evidence="4 8" id="KW-0067">ATP-binding</keyword>
<evidence type="ECO:0000313" key="9">
    <source>
        <dbReference type="Proteomes" id="UP000477651"/>
    </source>
</evidence>
<keyword evidence="2" id="KW-1003">Cell membrane</keyword>
<keyword evidence="5" id="KW-1278">Translocase</keyword>
<keyword evidence="3" id="KW-0547">Nucleotide-binding</keyword>
<keyword evidence="9" id="KW-1185">Reference proteome</keyword>
<gene>
    <name evidence="8" type="ORF">F9B74_00835</name>
</gene>
<dbReference type="PANTHER" id="PTHR42794">
    <property type="entry name" value="HEMIN IMPORT ATP-BINDING PROTEIN HMUV"/>
    <property type="match status" value="1"/>
</dbReference>
<dbReference type="AlphaFoldDB" id="A0A6L9Y508"/>
<evidence type="ECO:0000256" key="2">
    <source>
        <dbReference type="ARBA" id="ARBA00022475"/>
    </source>
</evidence>
<dbReference type="PROSITE" id="PS50893">
    <property type="entry name" value="ABC_TRANSPORTER_2"/>
    <property type="match status" value="1"/>
</dbReference>
<keyword evidence="2" id="KW-0472">Membrane</keyword>
<dbReference type="Gene3D" id="3.40.50.300">
    <property type="entry name" value="P-loop containing nucleotide triphosphate hydrolases"/>
    <property type="match status" value="1"/>
</dbReference>
<dbReference type="PANTHER" id="PTHR42794:SF1">
    <property type="entry name" value="HEMIN IMPORT ATP-BINDING PROTEIN HMUV"/>
    <property type="match status" value="1"/>
</dbReference>
<dbReference type="InterPro" id="IPR027417">
    <property type="entry name" value="P-loop_NTPase"/>
</dbReference>
<dbReference type="GO" id="GO:0005524">
    <property type="term" value="F:ATP binding"/>
    <property type="evidence" value="ECO:0007669"/>
    <property type="project" value="UniProtKB-KW"/>
</dbReference>
<dbReference type="Proteomes" id="UP000477651">
    <property type="component" value="Unassembled WGS sequence"/>
</dbReference>
<dbReference type="SUPFAM" id="SSF52540">
    <property type="entry name" value="P-loop containing nucleoside triphosphate hydrolases"/>
    <property type="match status" value="1"/>
</dbReference>
<protein>
    <submittedName>
        <fullName evidence="8">Heme ABC transporter ATP-binding protein</fullName>
    </submittedName>
</protein>
<evidence type="ECO:0000313" key="8">
    <source>
        <dbReference type="EMBL" id="NEN74878.1"/>
    </source>
</evidence>
<evidence type="ECO:0000256" key="4">
    <source>
        <dbReference type="ARBA" id="ARBA00022840"/>
    </source>
</evidence>
<dbReference type="CDD" id="cd03214">
    <property type="entry name" value="ABC_Iron-Siderophores_B12_Hemin"/>
    <property type="match status" value="1"/>
</dbReference>
<dbReference type="InterPro" id="IPR017871">
    <property type="entry name" value="ABC_transporter-like_CS"/>
</dbReference>
<dbReference type="SMART" id="SM00382">
    <property type="entry name" value="AAA"/>
    <property type="match status" value="1"/>
</dbReference>
<name>A0A6L9Y508_9BURK</name>